<accession>A0A0N4UPJ2</accession>
<dbReference type="Proteomes" id="UP000274756">
    <property type="component" value="Unassembled WGS sequence"/>
</dbReference>
<feature type="chain" id="PRO_5041040499" evidence="1">
    <location>
        <begin position="22"/>
        <end position="148"/>
    </location>
</feature>
<sequence length="148" mass="16775">MSAGLIFFGIIFGANLPISDSSKLGELFKDKGCRLTGVSCGDKMVFRSINRYSKPGYKLECTQRCSCANLNHLEKNGKCINKVDVIEGGKLSAKFGRNTSDEIFATVRWNDRILILELGRSNPHLIHIHIWIYSYPCLFHFLFLDLQQ</sequence>
<organism evidence="3 5">
    <name type="scientific">Dracunculus medinensis</name>
    <name type="common">Guinea worm</name>
    <dbReference type="NCBI Taxonomy" id="318479"/>
    <lineage>
        <taxon>Eukaryota</taxon>
        <taxon>Metazoa</taxon>
        <taxon>Ecdysozoa</taxon>
        <taxon>Nematoda</taxon>
        <taxon>Chromadorea</taxon>
        <taxon>Rhabditida</taxon>
        <taxon>Spirurina</taxon>
        <taxon>Dracunculoidea</taxon>
        <taxon>Dracunculidae</taxon>
        <taxon>Dracunculus</taxon>
    </lineage>
</organism>
<keyword evidence="4" id="KW-1185">Reference proteome</keyword>
<dbReference type="Proteomes" id="UP000038040">
    <property type="component" value="Unplaced"/>
</dbReference>
<feature type="signal peptide" evidence="1">
    <location>
        <begin position="1"/>
        <end position="21"/>
    </location>
</feature>
<evidence type="ECO:0000256" key="1">
    <source>
        <dbReference type="SAM" id="SignalP"/>
    </source>
</evidence>
<protein>
    <submittedName>
        <fullName evidence="5">Apple domain-containing protein</fullName>
    </submittedName>
</protein>
<evidence type="ECO:0000313" key="2">
    <source>
        <dbReference type="EMBL" id="VDN60813.1"/>
    </source>
</evidence>
<dbReference type="EMBL" id="UYYG01001248">
    <property type="protein sequence ID" value="VDN60813.1"/>
    <property type="molecule type" value="Genomic_DNA"/>
</dbReference>
<evidence type="ECO:0000313" key="5">
    <source>
        <dbReference type="WBParaSite" id="DME_0000988301-mRNA-1"/>
    </source>
</evidence>
<evidence type="ECO:0000313" key="4">
    <source>
        <dbReference type="Proteomes" id="UP000274756"/>
    </source>
</evidence>
<dbReference type="WBParaSite" id="DME_0000988301-mRNA-1">
    <property type="protein sequence ID" value="DME_0000988301-mRNA-1"/>
    <property type="gene ID" value="DME_0000988301"/>
</dbReference>
<dbReference type="AlphaFoldDB" id="A0A0N4UPJ2"/>
<keyword evidence="1" id="KW-0732">Signal</keyword>
<proteinExistence type="predicted"/>
<name>A0A0N4UPJ2_DRAME</name>
<evidence type="ECO:0000313" key="3">
    <source>
        <dbReference type="Proteomes" id="UP000038040"/>
    </source>
</evidence>
<gene>
    <name evidence="2" type="ORF">DME_LOCUS10786</name>
</gene>
<reference evidence="5" key="1">
    <citation type="submission" date="2017-02" db="UniProtKB">
        <authorList>
            <consortium name="WormBaseParasite"/>
        </authorList>
    </citation>
    <scope>IDENTIFICATION</scope>
</reference>
<reference evidence="2 4" key="2">
    <citation type="submission" date="2018-11" db="EMBL/GenBank/DDBJ databases">
        <authorList>
            <consortium name="Pathogen Informatics"/>
        </authorList>
    </citation>
    <scope>NUCLEOTIDE SEQUENCE [LARGE SCALE GENOMIC DNA]</scope>
</reference>